<evidence type="ECO:0000313" key="4">
    <source>
        <dbReference type="Proteomes" id="UP000297549"/>
    </source>
</evidence>
<dbReference type="PROSITE" id="PS51257">
    <property type="entry name" value="PROKAR_LIPOPROTEIN"/>
    <property type="match status" value="1"/>
</dbReference>
<accession>A0A4Z0Q3L9</accession>
<gene>
    <name evidence="3" type="ORF">E5K00_05240</name>
</gene>
<evidence type="ECO:0000313" key="3">
    <source>
        <dbReference type="EMBL" id="TGE24620.1"/>
    </source>
</evidence>
<dbReference type="AlphaFoldDB" id="A0A4Z0Q3L9"/>
<evidence type="ECO:0000259" key="2">
    <source>
        <dbReference type="PROSITE" id="PS51498"/>
    </source>
</evidence>
<keyword evidence="4" id="KW-1185">Reference proteome</keyword>
<dbReference type="RefSeq" id="WP_135462201.1">
    <property type="nucleotide sequence ID" value="NZ_SRLC01000001.1"/>
</dbReference>
<protein>
    <recommendedName>
        <fullName evidence="2">MABP domain-containing protein</fullName>
    </recommendedName>
</protein>
<dbReference type="PROSITE" id="PS51498">
    <property type="entry name" value="MABP"/>
    <property type="match status" value="1"/>
</dbReference>
<dbReference type="InterPro" id="IPR023341">
    <property type="entry name" value="MABP"/>
</dbReference>
<evidence type="ECO:0000256" key="1">
    <source>
        <dbReference type="SAM" id="MobiDB-lite"/>
    </source>
</evidence>
<feature type="compositionally biased region" description="Basic and acidic residues" evidence="1">
    <location>
        <begin position="71"/>
        <end position="94"/>
    </location>
</feature>
<name>A0A4Z0Q3L9_9BACT</name>
<feature type="region of interest" description="Disordered" evidence="1">
    <location>
        <begin position="66"/>
        <end position="94"/>
    </location>
</feature>
<comment type="caution">
    <text evidence="3">The sequence shown here is derived from an EMBL/GenBank/DDBJ whole genome shotgun (WGS) entry which is preliminary data.</text>
</comment>
<dbReference type="EMBL" id="SRLC01000001">
    <property type="protein sequence ID" value="TGE24620.1"/>
    <property type="molecule type" value="Genomic_DNA"/>
</dbReference>
<sequence>MNKSVPAYLFLVGLSLSACSDKNLQAPTDQSLASHQANAAVLSSGEDAFDYPFSPDQYVGKKIQIETPADSSERPERKRFEASGKEIQEVKPEEPEAGFTSMNYAYMSSFENSFLADAARPTTYTFVSSENVGMVTQTQPSTMQVGFGTYPNYIYDIQIAKGGSSSVSAKQGFHKLNLDLNRGAGGRYIYLTFSRTQAEFSEFNQDVYPFYMKFVHQPGSMYPYSQELMPLNNITARGYRTTTIGTSPPSGFYDAFQFVSNITGPYNLKYWKTDLNDGAGGRYIRPYKSRVDGRYGYLKEVGVVAGNSSNIWPPSGWIRDNQDLNEGAGGDYIYFCYKR</sequence>
<dbReference type="GO" id="GO:0005737">
    <property type="term" value="C:cytoplasm"/>
    <property type="evidence" value="ECO:0007669"/>
    <property type="project" value="UniProtKB-ARBA"/>
</dbReference>
<feature type="domain" description="MABP" evidence="2">
    <location>
        <begin position="295"/>
        <end position="339"/>
    </location>
</feature>
<dbReference type="OrthoDB" id="871500at2"/>
<dbReference type="Gene3D" id="2.100.10.50">
    <property type="match status" value="2"/>
</dbReference>
<proteinExistence type="predicted"/>
<reference evidence="3 4" key="1">
    <citation type="submission" date="2019-04" db="EMBL/GenBank/DDBJ databases">
        <authorList>
            <person name="Feng G."/>
            <person name="Zhang J."/>
            <person name="Zhu H."/>
        </authorList>
    </citation>
    <scope>NUCLEOTIDE SEQUENCE [LARGE SCALE GENOMIC DNA]</scope>
    <source>
        <strain evidence="3 4">JCM 31653</strain>
    </source>
</reference>
<dbReference type="Proteomes" id="UP000297549">
    <property type="component" value="Unassembled WGS sequence"/>
</dbReference>
<organism evidence="3 4">
    <name type="scientific">Hymenobacter aquaticus</name>
    <dbReference type="NCBI Taxonomy" id="1867101"/>
    <lineage>
        <taxon>Bacteria</taxon>
        <taxon>Pseudomonadati</taxon>
        <taxon>Bacteroidota</taxon>
        <taxon>Cytophagia</taxon>
        <taxon>Cytophagales</taxon>
        <taxon>Hymenobacteraceae</taxon>
        <taxon>Hymenobacter</taxon>
    </lineage>
</organism>